<accession>A0AAV4XZP8</accession>
<dbReference type="Proteomes" id="UP001054945">
    <property type="component" value="Unassembled WGS sequence"/>
</dbReference>
<organism evidence="1 2">
    <name type="scientific">Caerostris extrusa</name>
    <name type="common">Bark spider</name>
    <name type="synonym">Caerostris bankana</name>
    <dbReference type="NCBI Taxonomy" id="172846"/>
    <lineage>
        <taxon>Eukaryota</taxon>
        <taxon>Metazoa</taxon>
        <taxon>Ecdysozoa</taxon>
        <taxon>Arthropoda</taxon>
        <taxon>Chelicerata</taxon>
        <taxon>Arachnida</taxon>
        <taxon>Araneae</taxon>
        <taxon>Araneomorphae</taxon>
        <taxon>Entelegynae</taxon>
        <taxon>Araneoidea</taxon>
        <taxon>Araneidae</taxon>
        <taxon>Caerostris</taxon>
    </lineage>
</organism>
<gene>
    <name evidence="1" type="ORF">CEXT_489991</name>
</gene>
<evidence type="ECO:0000313" key="2">
    <source>
        <dbReference type="Proteomes" id="UP001054945"/>
    </source>
</evidence>
<evidence type="ECO:0000313" key="1">
    <source>
        <dbReference type="EMBL" id="GIZ00240.1"/>
    </source>
</evidence>
<proteinExistence type="predicted"/>
<comment type="caution">
    <text evidence="1">The sequence shown here is derived from an EMBL/GenBank/DDBJ whole genome shotgun (WGS) entry which is preliminary data.</text>
</comment>
<keyword evidence="2" id="KW-1185">Reference proteome</keyword>
<reference evidence="1 2" key="1">
    <citation type="submission" date="2021-06" db="EMBL/GenBank/DDBJ databases">
        <title>Caerostris extrusa draft genome.</title>
        <authorList>
            <person name="Kono N."/>
            <person name="Arakawa K."/>
        </authorList>
    </citation>
    <scope>NUCLEOTIDE SEQUENCE [LARGE SCALE GENOMIC DNA]</scope>
</reference>
<dbReference type="EMBL" id="BPLR01001138">
    <property type="protein sequence ID" value="GIZ00240.1"/>
    <property type="molecule type" value="Genomic_DNA"/>
</dbReference>
<dbReference type="AlphaFoldDB" id="A0AAV4XZP8"/>
<name>A0AAV4XZP8_CAEEX</name>
<protein>
    <submittedName>
        <fullName evidence="1">Uncharacterized protein</fullName>
    </submittedName>
</protein>
<sequence length="117" mass="13273">MRQKRSTPTPPRSQRNWGVVHKWTPDEASAEMLDGIEFGFEKAALTRPLYRPRKCIPRIPVTGILINAHYFSGTPSQGIPIINAADEYLPPEFGNSSMLLRVQSTPIRVAIEHERTY</sequence>